<dbReference type="Proteomes" id="UP000181898">
    <property type="component" value="Chromosome"/>
</dbReference>
<gene>
    <name evidence="1" type="ORF">LPB136_10620</name>
</gene>
<evidence type="ECO:0000313" key="2">
    <source>
        <dbReference type="Proteomes" id="UP000181898"/>
    </source>
</evidence>
<dbReference type="STRING" id="1850252.LPB136_10620"/>
<proteinExistence type="predicted"/>
<accession>A0A1L3JKW4</accession>
<evidence type="ECO:0000313" key="1">
    <source>
        <dbReference type="EMBL" id="APG65790.1"/>
    </source>
</evidence>
<sequence>MLLTKKKLSLNSKEVKVEKTDFNSEISEDDVLFGCSSEGNQWYDIWREEGHSHREARSLRRAFVRECRGGGWNWVFGVYTFGSVGL</sequence>
<keyword evidence="2" id="KW-1185">Reference proteome</keyword>
<organism evidence="1 2">
    <name type="scientific">Tenacibaculum todarodis</name>
    <dbReference type="NCBI Taxonomy" id="1850252"/>
    <lineage>
        <taxon>Bacteria</taxon>
        <taxon>Pseudomonadati</taxon>
        <taxon>Bacteroidota</taxon>
        <taxon>Flavobacteriia</taxon>
        <taxon>Flavobacteriales</taxon>
        <taxon>Flavobacteriaceae</taxon>
        <taxon>Tenacibaculum</taxon>
    </lineage>
</organism>
<protein>
    <submittedName>
        <fullName evidence="1">Uncharacterized protein</fullName>
    </submittedName>
</protein>
<reference evidence="1 2" key="1">
    <citation type="submission" date="2016-11" db="EMBL/GenBank/DDBJ databases">
        <title>Tenacibaculum sp. LPB0136, isolated from marine environment.</title>
        <authorList>
            <person name="Kim E."/>
            <person name="Yi H."/>
        </authorList>
    </citation>
    <scope>NUCLEOTIDE SEQUENCE [LARGE SCALE GENOMIC DNA]</scope>
    <source>
        <strain evidence="1 2">LPB0136</strain>
    </source>
</reference>
<dbReference type="KEGG" id="ten:LPB136_10620"/>
<name>A0A1L3JKW4_9FLAO</name>
<dbReference type="AlphaFoldDB" id="A0A1L3JKW4"/>
<dbReference type="RefSeq" id="WP_072556314.1">
    <property type="nucleotide sequence ID" value="NZ_CP018155.1"/>
</dbReference>
<dbReference type="EMBL" id="CP018155">
    <property type="protein sequence ID" value="APG65790.1"/>
    <property type="molecule type" value="Genomic_DNA"/>
</dbReference>